<dbReference type="AlphaFoldDB" id="A0A0P0Y0G7"/>
<keyword evidence="1" id="KW-0812">Transmembrane</keyword>
<proteinExistence type="predicted"/>
<dbReference type="EMBL" id="AP008217">
    <property type="protein sequence ID" value="BAH95168.1"/>
    <property type="molecule type" value="Genomic_DNA"/>
</dbReference>
<dbReference type="Gramene" id="Os11t0227250-01">
    <property type="protein sequence ID" value="Os11t0227250-01"/>
    <property type="gene ID" value="Os11g0227250"/>
</dbReference>
<keyword evidence="1" id="KW-0472">Membrane</keyword>
<name>A0A0P0Y0G7_ORYSJ</name>
<accession>A0A0P0Y0G7</accession>
<evidence type="ECO:0000313" key="2">
    <source>
        <dbReference type="EMBL" id="BAH95168.1"/>
    </source>
</evidence>
<evidence type="ECO:0000313" key="3">
    <source>
        <dbReference type="Proteomes" id="UP000000763"/>
    </source>
</evidence>
<sequence>MHSYMSSSGTCCIFCCISLSIQSALKFLCRLSSQSFFRVRRVSMPGGTLSTPDRNTIYKPSMTGSAPFIICIWLTSGMCFSTSIFRRGKAFASRTNVFVPCILFSLRQVRFSKREESIPSISSPR</sequence>
<protein>
    <submittedName>
        <fullName evidence="2">Os11g0227250 protein</fullName>
    </submittedName>
</protein>
<gene>
    <name evidence="2" type="ordered locus">Os11g0227250</name>
</gene>
<evidence type="ECO:0000256" key="1">
    <source>
        <dbReference type="SAM" id="Phobius"/>
    </source>
</evidence>
<keyword evidence="1" id="KW-1133">Transmembrane helix</keyword>
<reference evidence="2 3" key="1">
    <citation type="journal article" date="2005" name="Nature">
        <title>The map-based sequence of the rice genome.</title>
        <authorList>
            <consortium name="International rice genome sequencing project (IRGSP)"/>
            <person name="Matsumoto T."/>
            <person name="Wu J."/>
            <person name="Kanamori H."/>
            <person name="Katayose Y."/>
            <person name="Fujisawa M."/>
            <person name="Namiki N."/>
            <person name="Mizuno H."/>
            <person name="Yamamoto K."/>
            <person name="Antonio B.A."/>
            <person name="Baba T."/>
            <person name="Sakata K."/>
            <person name="Nagamura Y."/>
            <person name="Aoki H."/>
            <person name="Arikawa K."/>
            <person name="Arita K."/>
            <person name="Bito T."/>
            <person name="Chiden Y."/>
            <person name="Fujitsuka N."/>
            <person name="Fukunaka R."/>
            <person name="Hamada M."/>
            <person name="Harada C."/>
            <person name="Hayashi A."/>
            <person name="Hijishita S."/>
            <person name="Honda M."/>
            <person name="Hosokawa S."/>
            <person name="Ichikawa Y."/>
            <person name="Idonuma A."/>
            <person name="Iijima M."/>
            <person name="Ikeda M."/>
            <person name="Ikeno M."/>
            <person name="Ito K."/>
            <person name="Ito S."/>
            <person name="Ito T."/>
            <person name="Ito Y."/>
            <person name="Ito Y."/>
            <person name="Iwabuchi A."/>
            <person name="Kamiya K."/>
            <person name="Karasawa W."/>
            <person name="Kurita K."/>
            <person name="Katagiri S."/>
            <person name="Kikuta A."/>
            <person name="Kobayashi H."/>
            <person name="Kobayashi N."/>
            <person name="Machita K."/>
            <person name="Maehara T."/>
            <person name="Masukawa M."/>
            <person name="Mizubayashi T."/>
            <person name="Mukai Y."/>
            <person name="Nagasaki H."/>
            <person name="Nagata Y."/>
            <person name="Naito S."/>
            <person name="Nakashima M."/>
            <person name="Nakama Y."/>
            <person name="Nakamichi Y."/>
            <person name="Nakamura M."/>
            <person name="Meguro A."/>
            <person name="Negishi M."/>
            <person name="Ohta I."/>
            <person name="Ohta T."/>
            <person name="Okamoto M."/>
            <person name="Ono N."/>
            <person name="Saji S."/>
            <person name="Sakaguchi M."/>
            <person name="Sakai K."/>
            <person name="Shibata M."/>
            <person name="Shimokawa T."/>
            <person name="Song J."/>
            <person name="Takazaki Y."/>
            <person name="Terasawa K."/>
            <person name="Tsugane M."/>
            <person name="Tsuji K."/>
            <person name="Ueda S."/>
            <person name="Waki K."/>
            <person name="Yamagata H."/>
            <person name="Yamamoto M."/>
            <person name="Yamamoto S."/>
            <person name="Yamane H."/>
            <person name="Yoshiki S."/>
            <person name="Yoshihara R."/>
            <person name="Yukawa K."/>
            <person name="Zhong H."/>
            <person name="Yano M."/>
            <person name="Yuan Q."/>
            <person name="Ouyang S."/>
            <person name="Liu J."/>
            <person name="Jones K.M."/>
            <person name="Gansberger K."/>
            <person name="Moffat K."/>
            <person name="Hill J."/>
            <person name="Bera J."/>
            <person name="Fadrosh D."/>
            <person name="Jin S."/>
            <person name="Johri S."/>
            <person name="Kim M."/>
            <person name="Overton L."/>
            <person name="Reardon M."/>
            <person name="Tsitrin T."/>
            <person name="Vuong H."/>
            <person name="Weaver B."/>
            <person name="Ciecko A."/>
            <person name="Tallon L."/>
            <person name="Jackson J."/>
            <person name="Pai G."/>
            <person name="Aken S.V."/>
            <person name="Utterback T."/>
            <person name="Reidmuller S."/>
            <person name="Feldblyum T."/>
            <person name="Hsiao J."/>
            <person name="Zismann V."/>
            <person name="Iobst S."/>
            <person name="de Vazeille A.R."/>
            <person name="Buell C.R."/>
            <person name="Ying K."/>
            <person name="Li Y."/>
            <person name="Lu T."/>
            <person name="Huang Y."/>
            <person name="Zhao Q."/>
            <person name="Feng Q."/>
            <person name="Zhang L."/>
            <person name="Zhu J."/>
            <person name="Weng Q."/>
            <person name="Mu J."/>
            <person name="Lu Y."/>
            <person name="Fan D."/>
            <person name="Liu Y."/>
            <person name="Guan J."/>
            <person name="Zhang Y."/>
            <person name="Yu S."/>
            <person name="Liu X."/>
            <person name="Zhang Y."/>
            <person name="Hong G."/>
            <person name="Han B."/>
            <person name="Choisne N."/>
            <person name="Demange N."/>
            <person name="Orjeda G."/>
            <person name="Samain S."/>
            <person name="Cattolico L."/>
            <person name="Pelletier E."/>
            <person name="Couloux A."/>
            <person name="Segurens B."/>
            <person name="Wincker P."/>
            <person name="D'Hont A."/>
            <person name="Scarpelli C."/>
            <person name="Weissenbach J."/>
            <person name="Salanoubat M."/>
            <person name="Quetier F."/>
            <person name="Yu Y."/>
            <person name="Kim H.R."/>
            <person name="Rambo T."/>
            <person name="Currie J."/>
            <person name="Collura K."/>
            <person name="Luo M."/>
            <person name="Yang T."/>
            <person name="Ammiraju J.S.S."/>
            <person name="Engler F."/>
            <person name="Soderlund C."/>
            <person name="Wing R.A."/>
            <person name="Palmer L.E."/>
            <person name="de la Bastide M."/>
            <person name="Spiegel L."/>
            <person name="Nascimento L."/>
            <person name="Zutavern T."/>
            <person name="O'Shaughnessy A."/>
            <person name="Dike S."/>
            <person name="Dedhia N."/>
            <person name="Preston R."/>
            <person name="Balija V."/>
            <person name="McCombie W.R."/>
            <person name="Chow T."/>
            <person name="Chen H."/>
            <person name="Chung M."/>
            <person name="Chen C."/>
            <person name="Shaw J."/>
            <person name="Wu H."/>
            <person name="Hsiao K."/>
            <person name="Chao Y."/>
            <person name="Chu M."/>
            <person name="Cheng C."/>
            <person name="Hour A."/>
            <person name="Lee P."/>
            <person name="Lin S."/>
            <person name="Lin Y."/>
            <person name="Liou J."/>
            <person name="Liu S."/>
            <person name="Hsing Y."/>
            <person name="Raghuvanshi S."/>
            <person name="Mohanty A."/>
            <person name="Bharti A.K."/>
            <person name="Gaur A."/>
            <person name="Gupta V."/>
            <person name="Kumar D."/>
            <person name="Ravi V."/>
            <person name="Vij S."/>
            <person name="Kapur A."/>
            <person name="Khurana P."/>
            <person name="Khurana P."/>
            <person name="Khurana J.P."/>
            <person name="Tyagi A.K."/>
            <person name="Gaikwad K."/>
            <person name="Singh A."/>
            <person name="Dalal V."/>
            <person name="Srivastava S."/>
            <person name="Dixit A."/>
            <person name="Pal A.K."/>
            <person name="Ghazi I.A."/>
            <person name="Yadav M."/>
            <person name="Pandit A."/>
            <person name="Bhargava A."/>
            <person name="Sureshbabu K."/>
            <person name="Batra K."/>
            <person name="Sharma T.R."/>
            <person name="Mohapatra T."/>
            <person name="Singh N.K."/>
            <person name="Messing J."/>
            <person name="Nelson A.B."/>
            <person name="Fuks G."/>
            <person name="Kavchok S."/>
            <person name="Keizer G."/>
            <person name="Linton E."/>
            <person name="Llaca V."/>
            <person name="Song R."/>
            <person name="Tanyolac B."/>
            <person name="Young S."/>
            <person name="Ho-Il K."/>
            <person name="Hahn J.H."/>
            <person name="Sangsakoo G."/>
            <person name="Vanavichit A."/>
            <person name="de Mattos Luiz.A.T."/>
            <person name="Zimmer P.D."/>
            <person name="Malone G."/>
            <person name="Dellagostin O."/>
            <person name="de Oliveira A.C."/>
            <person name="Bevan M."/>
            <person name="Bancroft I."/>
            <person name="Minx P."/>
            <person name="Cordum H."/>
            <person name="Wilson R."/>
            <person name="Cheng Z."/>
            <person name="Jin W."/>
            <person name="Jiang J."/>
            <person name="Leong S.A."/>
            <person name="Iwama H."/>
            <person name="Gojobori T."/>
            <person name="Itoh T."/>
            <person name="Niimura Y."/>
            <person name="Fujii Y."/>
            <person name="Habara T."/>
            <person name="Sakai H."/>
            <person name="Sato Y."/>
            <person name="Wilson G."/>
            <person name="Kumar K."/>
            <person name="McCouch S."/>
            <person name="Juretic N."/>
            <person name="Hoen D."/>
            <person name="Wright S."/>
            <person name="Bruskiewich R."/>
            <person name="Bureau T."/>
            <person name="Miyao A."/>
            <person name="Hirochika H."/>
            <person name="Nishikawa T."/>
            <person name="Kadowaki K."/>
            <person name="Sugiura M."/>
            <person name="Burr B."/>
            <person name="Sasaki T."/>
        </authorList>
    </citation>
    <scope>NUCLEOTIDE SEQUENCE [LARGE SCALE GENOMIC DNA]</scope>
    <source>
        <strain evidence="3">cv. Nipponbare</strain>
    </source>
</reference>
<reference evidence="3" key="2">
    <citation type="journal article" date="2008" name="Nucleic Acids Res.">
        <title>The rice annotation project database (RAP-DB): 2008 update.</title>
        <authorList>
            <consortium name="The rice annotation project (RAP)"/>
        </authorList>
    </citation>
    <scope>GENOME REANNOTATION</scope>
    <source>
        <strain evidence="3">cv. Nipponbare</strain>
    </source>
</reference>
<dbReference type="Proteomes" id="UP000000763">
    <property type="component" value="Chromosome 11"/>
</dbReference>
<organism evidence="2 3">
    <name type="scientific">Oryza sativa subsp. japonica</name>
    <name type="common">Rice</name>
    <dbReference type="NCBI Taxonomy" id="39947"/>
    <lineage>
        <taxon>Eukaryota</taxon>
        <taxon>Viridiplantae</taxon>
        <taxon>Streptophyta</taxon>
        <taxon>Embryophyta</taxon>
        <taxon>Tracheophyta</taxon>
        <taxon>Spermatophyta</taxon>
        <taxon>Magnoliopsida</taxon>
        <taxon>Liliopsida</taxon>
        <taxon>Poales</taxon>
        <taxon>Poaceae</taxon>
        <taxon>BOP clade</taxon>
        <taxon>Oryzoideae</taxon>
        <taxon>Oryzeae</taxon>
        <taxon>Oryzinae</taxon>
        <taxon>Oryza</taxon>
        <taxon>Oryza sativa</taxon>
    </lineage>
</organism>
<dbReference type="KEGG" id="dosa:Os11g0227250"/>
<feature type="transmembrane region" description="Helical" evidence="1">
    <location>
        <begin position="66"/>
        <end position="85"/>
    </location>
</feature>